<dbReference type="GO" id="GO:0005516">
    <property type="term" value="F:calmodulin binding"/>
    <property type="evidence" value="ECO:0007669"/>
    <property type="project" value="TreeGrafter"/>
</dbReference>
<dbReference type="RefSeq" id="XP_005185765.2">
    <property type="nucleotide sequence ID" value="XM_005185708.3"/>
</dbReference>
<gene>
    <name evidence="8" type="primary">101897351</name>
</gene>
<evidence type="ECO:0000259" key="7">
    <source>
        <dbReference type="PROSITE" id="PS51665"/>
    </source>
</evidence>
<sequence>MSLVYITYHDENIFDVDNEKDFLTTQRHRLKYKSKFNEIVKEQTKARHVIEMPDNRKLLTSSAKNSHQTMGYAITPIELPNNFLRKNNGVKWQRLREHQCPPKREIPPVPHFERIAAPSLHSHSAAVSKDNKKEHKGDQLCPRTRYFHDHKHRANFVALNVELIKKAETRRPPPRYIDTPKGDRHNLLNSGLMPQYICSKNFGKVPCYLDHHKKMLKQLNERCAQTKMQSDNACLRYMDRLPSVKKLSAEERNEILEGLRTNFGSLFKTYQSLSVCTDTVAKQLKKGKMENELRQLEQDIYLMEHNPEIYVSAY</sequence>
<name>A0A1I8MZM6_MUSDO</name>
<evidence type="ECO:0000256" key="3">
    <source>
        <dbReference type="ARBA" id="ARBA00022490"/>
    </source>
</evidence>
<protein>
    <recommendedName>
        <fullName evidence="7">Enkurin domain-containing protein</fullName>
    </recommendedName>
</protein>
<evidence type="ECO:0000256" key="5">
    <source>
        <dbReference type="ARBA" id="ARBA00023273"/>
    </source>
</evidence>
<reference evidence="8" key="1">
    <citation type="submission" date="2020-05" db="UniProtKB">
        <authorList>
            <consortium name="EnsemblMetazoa"/>
        </authorList>
    </citation>
    <scope>IDENTIFICATION</scope>
    <source>
        <strain evidence="8">Aabys</strain>
    </source>
</reference>
<dbReference type="AlphaFoldDB" id="A0A1I8MZM6"/>
<dbReference type="GO" id="GO:0005879">
    <property type="term" value="C:axonemal microtubule"/>
    <property type="evidence" value="ECO:0007669"/>
    <property type="project" value="TreeGrafter"/>
</dbReference>
<evidence type="ECO:0000256" key="6">
    <source>
        <dbReference type="SAM" id="Coils"/>
    </source>
</evidence>
<organism evidence="8">
    <name type="scientific">Musca domestica</name>
    <name type="common">House fly</name>
    <dbReference type="NCBI Taxonomy" id="7370"/>
    <lineage>
        <taxon>Eukaryota</taxon>
        <taxon>Metazoa</taxon>
        <taxon>Ecdysozoa</taxon>
        <taxon>Arthropoda</taxon>
        <taxon>Hexapoda</taxon>
        <taxon>Insecta</taxon>
        <taxon>Pterygota</taxon>
        <taxon>Neoptera</taxon>
        <taxon>Endopterygota</taxon>
        <taxon>Diptera</taxon>
        <taxon>Brachycera</taxon>
        <taxon>Muscomorpha</taxon>
        <taxon>Muscoidea</taxon>
        <taxon>Muscidae</taxon>
        <taxon>Musca</taxon>
    </lineage>
</organism>
<keyword evidence="6" id="KW-0175">Coiled coil</keyword>
<dbReference type="Pfam" id="PF13864">
    <property type="entry name" value="Enkurin"/>
    <property type="match status" value="1"/>
</dbReference>
<dbReference type="VEuPathDB" id="VectorBase:MDOA010030"/>
<evidence type="ECO:0000256" key="1">
    <source>
        <dbReference type="ARBA" id="ARBA00004138"/>
    </source>
</evidence>
<evidence type="ECO:0000313" key="8">
    <source>
        <dbReference type="EnsemblMetazoa" id="MDOA010030-PA"/>
    </source>
</evidence>
<proteinExistence type="predicted"/>
<dbReference type="eggNOG" id="ENOG502QT8E">
    <property type="taxonomic scope" value="Eukaryota"/>
</dbReference>
<dbReference type="STRING" id="7370.A0A1I8MZM6"/>
<dbReference type="PROSITE" id="PS51665">
    <property type="entry name" value="ENKURIN"/>
    <property type="match status" value="1"/>
</dbReference>
<dbReference type="PANTHER" id="PTHR21490:SF0">
    <property type="entry name" value="ENKURIN"/>
    <property type="match status" value="1"/>
</dbReference>
<comment type="subcellular location">
    <subcellularLocation>
        <location evidence="1">Cell projection</location>
        <location evidence="1">Cilium</location>
    </subcellularLocation>
    <subcellularLocation>
        <location evidence="2">Cytoplasm</location>
        <location evidence="2">Cytoskeleton</location>
    </subcellularLocation>
</comment>
<dbReference type="EnsemblMetazoa" id="MDOA010030-RA">
    <property type="protein sequence ID" value="MDOA010030-PA"/>
    <property type="gene ID" value="MDOA010030"/>
</dbReference>
<feature type="domain" description="Enkurin" evidence="7">
    <location>
        <begin position="210"/>
        <end position="311"/>
    </location>
</feature>
<dbReference type="KEGG" id="mde:101897351"/>
<keyword evidence="3" id="KW-0963">Cytoplasm</keyword>
<dbReference type="InterPro" id="IPR027012">
    <property type="entry name" value="Enkurin_dom"/>
</dbReference>
<dbReference type="OrthoDB" id="2123594at2759"/>
<keyword evidence="4" id="KW-0206">Cytoskeleton</keyword>
<accession>A0A1I8MZM6</accession>
<evidence type="ECO:0000256" key="4">
    <source>
        <dbReference type="ARBA" id="ARBA00023212"/>
    </source>
</evidence>
<dbReference type="InterPro" id="IPR052102">
    <property type="entry name" value="Enkurin_domain-protein"/>
</dbReference>
<dbReference type="PANTHER" id="PTHR21490">
    <property type="entry name" value="ENKURIN-RELATED"/>
    <property type="match status" value="1"/>
</dbReference>
<dbReference type="VEuPathDB" id="VectorBase:MDOMA2_003958"/>
<keyword evidence="5" id="KW-0966">Cell projection</keyword>
<feature type="coiled-coil region" evidence="6">
    <location>
        <begin position="279"/>
        <end position="306"/>
    </location>
</feature>
<dbReference type="GO" id="GO:0001669">
    <property type="term" value="C:acrosomal vesicle"/>
    <property type="evidence" value="ECO:0007669"/>
    <property type="project" value="TreeGrafter"/>
</dbReference>
<evidence type="ECO:0000256" key="2">
    <source>
        <dbReference type="ARBA" id="ARBA00004245"/>
    </source>
</evidence>